<reference evidence="8 9" key="1">
    <citation type="submission" date="2018-07" db="EMBL/GenBank/DDBJ databases">
        <title>Genomic Encyclopedia of Type Strains, Phase III (KMG-III): the genomes of soil and plant-associated and newly described type strains.</title>
        <authorList>
            <person name="Whitman W."/>
        </authorList>
    </citation>
    <scope>NUCLEOTIDE SEQUENCE [LARGE SCALE GENOMIC DNA]</scope>
    <source>
        <strain evidence="8 9">CECT 7287</strain>
    </source>
</reference>
<dbReference type="GO" id="GO:0003677">
    <property type="term" value="F:DNA binding"/>
    <property type="evidence" value="ECO:0007669"/>
    <property type="project" value="UniProtKB-KW"/>
</dbReference>
<dbReference type="InterPro" id="IPR036388">
    <property type="entry name" value="WH-like_DNA-bd_sf"/>
</dbReference>
<evidence type="ECO:0000256" key="1">
    <source>
        <dbReference type="ARBA" id="ARBA00010641"/>
    </source>
</evidence>
<dbReference type="SUPFAM" id="SSF88659">
    <property type="entry name" value="Sigma3 and sigma4 domains of RNA polymerase sigma factors"/>
    <property type="match status" value="1"/>
</dbReference>
<proteinExistence type="inferred from homology"/>
<evidence type="ECO:0000256" key="2">
    <source>
        <dbReference type="ARBA" id="ARBA00023015"/>
    </source>
</evidence>
<dbReference type="InterPro" id="IPR013249">
    <property type="entry name" value="RNA_pol_sigma70_r4_t2"/>
</dbReference>
<dbReference type="InterPro" id="IPR014284">
    <property type="entry name" value="RNA_pol_sigma-70_dom"/>
</dbReference>
<dbReference type="PANTHER" id="PTHR43133">
    <property type="entry name" value="RNA POLYMERASE ECF-TYPE SIGMA FACTO"/>
    <property type="match status" value="1"/>
</dbReference>
<dbReference type="Gene3D" id="1.10.1740.10">
    <property type="match status" value="1"/>
</dbReference>
<accession>A0A3D9IFY4</accession>
<evidence type="ECO:0000313" key="9">
    <source>
        <dbReference type="Proteomes" id="UP000256977"/>
    </source>
</evidence>
<dbReference type="Gene3D" id="1.10.10.10">
    <property type="entry name" value="Winged helix-like DNA-binding domain superfamily/Winged helix DNA-binding domain"/>
    <property type="match status" value="1"/>
</dbReference>
<keyword evidence="3" id="KW-0731">Sigma factor</keyword>
<evidence type="ECO:0000259" key="7">
    <source>
        <dbReference type="Pfam" id="PF08281"/>
    </source>
</evidence>
<dbReference type="PANTHER" id="PTHR43133:SF8">
    <property type="entry name" value="RNA POLYMERASE SIGMA FACTOR HI_1459-RELATED"/>
    <property type="match status" value="1"/>
</dbReference>
<dbReference type="GO" id="GO:0006352">
    <property type="term" value="P:DNA-templated transcription initiation"/>
    <property type="evidence" value="ECO:0007669"/>
    <property type="project" value="InterPro"/>
</dbReference>
<dbReference type="GO" id="GO:0016987">
    <property type="term" value="F:sigma factor activity"/>
    <property type="evidence" value="ECO:0007669"/>
    <property type="project" value="UniProtKB-KW"/>
</dbReference>
<evidence type="ECO:0000256" key="5">
    <source>
        <dbReference type="ARBA" id="ARBA00023163"/>
    </source>
</evidence>
<evidence type="ECO:0000256" key="4">
    <source>
        <dbReference type="ARBA" id="ARBA00023125"/>
    </source>
</evidence>
<dbReference type="OrthoDB" id="2678696at2"/>
<comment type="similarity">
    <text evidence="1">Belongs to the sigma-70 factor family. ECF subfamily.</text>
</comment>
<evidence type="ECO:0000313" key="8">
    <source>
        <dbReference type="EMBL" id="RED60658.1"/>
    </source>
</evidence>
<dbReference type="Proteomes" id="UP000256977">
    <property type="component" value="Unassembled WGS sequence"/>
</dbReference>
<dbReference type="Pfam" id="PF04542">
    <property type="entry name" value="Sigma70_r2"/>
    <property type="match status" value="1"/>
</dbReference>
<feature type="domain" description="RNA polymerase sigma factor 70 region 4 type 2" evidence="7">
    <location>
        <begin position="123"/>
        <end position="168"/>
    </location>
</feature>
<feature type="domain" description="RNA polymerase sigma-70 region 2" evidence="6">
    <location>
        <begin position="21"/>
        <end position="91"/>
    </location>
</feature>
<dbReference type="InterPro" id="IPR013324">
    <property type="entry name" value="RNA_pol_sigma_r3/r4-like"/>
</dbReference>
<dbReference type="InterPro" id="IPR039425">
    <property type="entry name" value="RNA_pol_sigma-70-like"/>
</dbReference>
<dbReference type="AlphaFoldDB" id="A0A3D9IFY4"/>
<dbReference type="SUPFAM" id="SSF88946">
    <property type="entry name" value="Sigma2 domain of RNA polymerase sigma factors"/>
    <property type="match status" value="1"/>
</dbReference>
<keyword evidence="2" id="KW-0805">Transcription regulation</keyword>
<gene>
    <name evidence="8" type="ORF">DFP98_12971</name>
</gene>
<sequence length="189" mass="21972">MLEATLLHQLKQGKQSALERLIDMYAGYVSKIVRNVIGSQMKNEDVEEVVSDVFVLLWTHAGQIREDSKTIKSYLAAIARNQSLKKLREHAPRMYPLDDDILIVEDSTSAFAESEQKYFLEWALSLMSELDRNIFVRYYFLMERTADIAEQLQMNESTVRSRLSRGRDYLRQVLRDGGGYDENKNIRNV</sequence>
<dbReference type="InterPro" id="IPR013325">
    <property type="entry name" value="RNA_pol_sigma_r2"/>
</dbReference>
<evidence type="ECO:0000256" key="3">
    <source>
        <dbReference type="ARBA" id="ARBA00023082"/>
    </source>
</evidence>
<dbReference type="InterPro" id="IPR007627">
    <property type="entry name" value="RNA_pol_sigma70_r2"/>
</dbReference>
<protein>
    <submittedName>
        <fullName evidence="8">RNA polymerase sigma-70 factor (ECF subfamily)</fullName>
    </submittedName>
</protein>
<name>A0A3D9IFY4_9BACL</name>
<dbReference type="RefSeq" id="WP_116064094.1">
    <property type="nucleotide sequence ID" value="NZ_QRDZ01000029.1"/>
</dbReference>
<dbReference type="NCBIfam" id="TIGR02937">
    <property type="entry name" value="sigma70-ECF"/>
    <property type="match status" value="1"/>
</dbReference>
<organism evidence="8 9">
    <name type="scientific">Cohnella phaseoli</name>
    <dbReference type="NCBI Taxonomy" id="456490"/>
    <lineage>
        <taxon>Bacteria</taxon>
        <taxon>Bacillati</taxon>
        <taxon>Bacillota</taxon>
        <taxon>Bacilli</taxon>
        <taxon>Bacillales</taxon>
        <taxon>Paenibacillaceae</taxon>
        <taxon>Cohnella</taxon>
    </lineage>
</organism>
<comment type="caution">
    <text evidence="8">The sequence shown here is derived from an EMBL/GenBank/DDBJ whole genome shotgun (WGS) entry which is preliminary data.</text>
</comment>
<keyword evidence="5" id="KW-0804">Transcription</keyword>
<keyword evidence="9" id="KW-1185">Reference proteome</keyword>
<keyword evidence="4" id="KW-0238">DNA-binding</keyword>
<dbReference type="EMBL" id="QRDZ01000029">
    <property type="protein sequence ID" value="RED60658.1"/>
    <property type="molecule type" value="Genomic_DNA"/>
</dbReference>
<evidence type="ECO:0000259" key="6">
    <source>
        <dbReference type="Pfam" id="PF04542"/>
    </source>
</evidence>
<dbReference type="Pfam" id="PF08281">
    <property type="entry name" value="Sigma70_r4_2"/>
    <property type="match status" value="1"/>
</dbReference>